<evidence type="ECO:0000256" key="7">
    <source>
        <dbReference type="ARBA" id="ARBA00022840"/>
    </source>
</evidence>
<keyword evidence="6 10" id="KW-0547">Nucleotide-binding</keyword>
<dbReference type="InterPro" id="IPR039657">
    <property type="entry name" value="Dimethylallyltransferase"/>
</dbReference>
<evidence type="ECO:0000256" key="1">
    <source>
        <dbReference type="ARBA" id="ARBA00001946"/>
    </source>
</evidence>
<organism evidence="14 15">
    <name type="scientific">Pukyongiella litopenaei</name>
    <dbReference type="NCBI Taxonomy" id="2605946"/>
    <lineage>
        <taxon>Bacteria</taxon>
        <taxon>Pseudomonadati</taxon>
        <taxon>Pseudomonadota</taxon>
        <taxon>Alphaproteobacteria</taxon>
        <taxon>Rhodobacterales</taxon>
        <taxon>Paracoccaceae</taxon>
        <taxon>Pukyongiella</taxon>
    </lineage>
</organism>
<evidence type="ECO:0000256" key="8">
    <source>
        <dbReference type="ARBA" id="ARBA00022842"/>
    </source>
</evidence>
<keyword evidence="8 10" id="KW-0460">Magnesium</keyword>
<comment type="subunit">
    <text evidence="10">Monomer.</text>
</comment>
<dbReference type="KEGG" id="thas:C6Y53_16605"/>
<evidence type="ECO:0000256" key="12">
    <source>
        <dbReference type="RuleBase" id="RU003784"/>
    </source>
</evidence>
<evidence type="ECO:0000256" key="5">
    <source>
        <dbReference type="ARBA" id="ARBA00022694"/>
    </source>
</evidence>
<dbReference type="Gene3D" id="3.40.50.300">
    <property type="entry name" value="P-loop containing nucleotide triphosphate hydrolases"/>
    <property type="match status" value="1"/>
</dbReference>
<dbReference type="PANTHER" id="PTHR11088">
    <property type="entry name" value="TRNA DIMETHYLALLYLTRANSFERASE"/>
    <property type="match status" value="1"/>
</dbReference>
<dbReference type="GO" id="GO:0006400">
    <property type="term" value="P:tRNA modification"/>
    <property type="evidence" value="ECO:0007669"/>
    <property type="project" value="TreeGrafter"/>
</dbReference>
<comment type="similarity">
    <text evidence="3 10 13">Belongs to the IPP transferase family.</text>
</comment>
<dbReference type="PANTHER" id="PTHR11088:SF60">
    <property type="entry name" value="TRNA DIMETHYLALLYLTRANSFERASE"/>
    <property type="match status" value="1"/>
</dbReference>
<evidence type="ECO:0000313" key="14">
    <source>
        <dbReference type="EMBL" id="AVO39173.1"/>
    </source>
</evidence>
<comment type="function">
    <text evidence="2 10 12">Catalyzes the transfer of a dimethylallyl group onto the adenine at position 37 in tRNAs that read codons beginning with uridine, leading to the formation of N6-(dimethylallyl)adenosine (i(6)A).</text>
</comment>
<evidence type="ECO:0000256" key="2">
    <source>
        <dbReference type="ARBA" id="ARBA00003213"/>
    </source>
</evidence>
<feature type="binding site" evidence="10">
    <location>
        <begin position="29"/>
        <end position="34"/>
    </location>
    <ligand>
        <name>substrate</name>
    </ligand>
</feature>
<comment type="catalytic activity">
    <reaction evidence="9 10 11">
        <text>adenosine(37) in tRNA + dimethylallyl diphosphate = N(6)-dimethylallyladenosine(37) in tRNA + diphosphate</text>
        <dbReference type="Rhea" id="RHEA:26482"/>
        <dbReference type="Rhea" id="RHEA-COMP:10162"/>
        <dbReference type="Rhea" id="RHEA-COMP:10375"/>
        <dbReference type="ChEBI" id="CHEBI:33019"/>
        <dbReference type="ChEBI" id="CHEBI:57623"/>
        <dbReference type="ChEBI" id="CHEBI:74411"/>
        <dbReference type="ChEBI" id="CHEBI:74415"/>
        <dbReference type="EC" id="2.5.1.75"/>
    </reaction>
</comment>
<dbReference type="RefSeq" id="WP_106473483.1">
    <property type="nucleotide sequence ID" value="NZ_CP027665.1"/>
</dbReference>
<name>A0A2S0MU00_9RHOB</name>
<comment type="cofactor">
    <cofactor evidence="1 10">
        <name>Mg(2+)</name>
        <dbReference type="ChEBI" id="CHEBI:18420"/>
    </cofactor>
</comment>
<evidence type="ECO:0000256" key="4">
    <source>
        <dbReference type="ARBA" id="ARBA00022679"/>
    </source>
</evidence>
<accession>A0A2S0MU00</accession>
<feature type="binding site" evidence="10">
    <location>
        <begin position="27"/>
        <end position="34"/>
    </location>
    <ligand>
        <name>ATP</name>
        <dbReference type="ChEBI" id="CHEBI:30616"/>
    </ligand>
</feature>
<evidence type="ECO:0000256" key="13">
    <source>
        <dbReference type="RuleBase" id="RU003785"/>
    </source>
</evidence>
<sequence length="298" mass="32525">MAHRWTITGGPDDLPDIAPDQPVLIAGPTASGKSALALRIARDQGGVIVNADASQVYDCWRVITARPGPGDEAAAPHLLYGHIGWNAPYSTGHWLREVTPLLSGGERPIITGGTGLYFTALTEGMAEIPATPPEIRAEADTRPLDDLLAGLDRHTRVGLDLRNRARVQRAWEVLRATGRGLADWQAATPAPALPLSGAMPILVDAPREWLLPRIETRFDAMLAMGALDEVAAMLDRYDPALPAFRAIGVPELADHLSGRITLDEARARATIATRQYAKRQRSWFRGKMRNWSVFRPDM</sequence>
<gene>
    <name evidence="10 14" type="primary">miaA</name>
    <name evidence="14" type="ORF">C6Y53_16605</name>
</gene>
<dbReference type="NCBIfam" id="TIGR00174">
    <property type="entry name" value="miaA"/>
    <property type="match status" value="1"/>
</dbReference>
<dbReference type="AlphaFoldDB" id="A0A2S0MU00"/>
<dbReference type="GO" id="GO:0052381">
    <property type="term" value="F:tRNA dimethylallyltransferase activity"/>
    <property type="evidence" value="ECO:0007669"/>
    <property type="project" value="UniProtKB-UniRule"/>
</dbReference>
<evidence type="ECO:0000313" key="15">
    <source>
        <dbReference type="Proteomes" id="UP000237655"/>
    </source>
</evidence>
<dbReference type="SUPFAM" id="SSF52540">
    <property type="entry name" value="P-loop containing nucleoside triphosphate hydrolases"/>
    <property type="match status" value="1"/>
</dbReference>
<dbReference type="Pfam" id="PF01715">
    <property type="entry name" value="IPPT"/>
    <property type="match status" value="1"/>
</dbReference>
<keyword evidence="7 10" id="KW-0067">ATP-binding</keyword>
<dbReference type="InterPro" id="IPR027417">
    <property type="entry name" value="P-loop_NTPase"/>
</dbReference>
<proteinExistence type="inferred from homology"/>
<feature type="site" description="Interaction with substrate tRNA" evidence="10">
    <location>
        <position position="114"/>
    </location>
</feature>
<evidence type="ECO:0000256" key="11">
    <source>
        <dbReference type="RuleBase" id="RU003783"/>
    </source>
</evidence>
<keyword evidence="15" id="KW-1185">Reference proteome</keyword>
<protein>
    <recommendedName>
        <fullName evidence="10">tRNA dimethylallyltransferase</fullName>
        <ecNumber evidence="10">2.5.1.75</ecNumber>
    </recommendedName>
    <alternativeName>
        <fullName evidence="10">Dimethylallyl diphosphate:tRNA dimethylallyltransferase</fullName>
        <shortName evidence="10">DMAPP:tRNA dimethylallyltransferase</shortName>
        <shortName evidence="10">DMATase</shortName>
    </alternativeName>
    <alternativeName>
        <fullName evidence="10">Isopentenyl-diphosphate:tRNA isopentenyltransferase</fullName>
        <shortName evidence="10">IPP transferase</shortName>
        <shortName evidence="10">IPPT</shortName>
        <shortName evidence="10">IPTase</shortName>
    </alternativeName>
</protein>
<reference evidence="15" key="1">
    <citation type="submission" date="2018-03" db="EMBL/GenBank/DDBJ databases">
        <title>Genomic analysis of the strain SH-1 isolated from shrimp intestine.</title>
        <authorList>
            <person name="Kim Y.-S."/>
            <person name="Kim S.-E."/>
            <person name="Kim K.-H."/>
        </authorList>
    </citation>
    <scope>NUCLEOTIDE SEQUENCE [LARGE SCALE GENOMIC DNA]</scope>
    <source>
        <strain evidence="15">SH-1</strain>
    </source>
</reference>
<evidence type="ECO:0000256" key="6">
    <source>
        <dbReference type="ARBA" id="ARBA00022741"/>
    </source>
</evidence>
<dbReference type="Gene3D" id="1.10.20.140">
    <property type="match status" value="1"/>
</dbReference>
<dbReference type="InterPro" id="IPR018022">
    <property type="entry name" value="IPT"/>
</dbReference>
<evidence type="ECO:0000256" key="3">
    <source>
        <dbReference type="ARBA" id="ARBA00005842"/>
    </source>
</evidence>
<evidence type="ECO:0000256" key="10">
    <source>
        <dbReference type="HAMAP-Rule" id="MF_00185"/>
    </source>
</evidence>
<feature type="site" description="Interaction with substrate tRNA" evidence="10">
    <location>
        <position position="136"/>
    </location>
</feature>
<comment type="caution">
    <text evidence="10">Lacks conserved residue(s) required for the propagation of feature annotation.</text>
</comment>
<dbReference type="EC" id="2.5.1.75" evidence="10"/>
<evidence type="ECO:0000256" key="9">
    <source>
        <dbReference type="ARBA" id="ARBA00049563"/>
    </source>
</evidence>
<dbReference type="GO" id="GO:0005524">
    <property type="term" value="F:ATP binding"/>
    <property type="evidence" value="ECO:0007669"/>
    <property type="project" value="UniProtKB-UniRule"/>
</dbReference>
<dbReference type="EMBL" id="CP027665">
    <property type="protein sequence ID" value="AVO39173.1"/>
    <property type="molecule type" value="Genomic_DNA"/>
</dbReference>
<dbReference type="Proteomes" id="UP000237655">
    <property type="component" value="Chromosome"/>
</dbReference>
<keyword evidence="5 10" id="KW-0819">tRNA processing</keyword>
<dbReference type="HAMAP" id="MF_00185">
    <property type="entry name" value="IPP_trans"/>
    <property type="match status" value="1"/>
</dbReference>
<keyword evidence="4 10" id="KW-0808">Transferase</keyword>